<gene>
    <name evidence="1" type="ORF">GCM10025870_19750</name>
</gene>
<dbReference type="EMBL" id="AP027734">
    <property type="protein sequence ID" value="BDZ54902.1"/>
    <property type="molecule type" value="Genomic_DNA"/>
</dbReference>
<dbReference type="InterPro" id="IPR041881">
    <property type="entry name" value="PqqD_sf"/>
</dbReference>
<protein>
    <recommendedName>
        <fullName evidence="3">Coenzyme PQQ synthesis protein D (PqqD)</fullName>
    </recommendedName>
</protein>
<reference evidence="2" key="1">
    <citation type="journal article" date="2019" name="Int. J. Syst. Evol. Microbiol.">
        <title>The Global Catalogue of Microorganisms (GCM) 10K type strain sequencing project: providing services to taxonomists for standard genome sequencing and annotation.</title>
        <authorList>
            <consortium name="The Broad Institute Genomics Platform"/>
            <consortium name="The Broad Institute Genome Sequencing Center for Infectious Disease"/>
            <person name="Wu L."/>
            <person name="Ma J."/>
        </authorList>
    </citation>
    <scope>NUCLEOTIDE SEQUENCE [LARGE SCALE GENOMIC DNA]</scope>
    <source>
        <strain evidence="2">NBRC 109019</strain>
    </source>
</reference>
<dbReference type="RefSeq" id="WP_234660234.1">
    <property type="nucleotide sequence ID" value="NZ_AP027734.1"/>
</dbReference>
<organism evidence="1 2">
    <name type="scientific">Agromyces marinus</name>
    <dbReference type="NCBI Taxonomy" id="1389020"/>
    <lineage>
        <taxon>Bacteria</taxon>
        <taxon>Bacillati</taxon>
        <taxon>Actinomycetota</taxon>
        <taxon>Actinomycetes</taxon>
        <taxon>Micrococcales</taxon>
        <taxon>Microbacteriaceae</taxon>
        <taxon>Agromyces</taxon>
    </lineage>
</organism>
<proteinExistence type="predicted"/>
<evidence type="ECO:0008006" key="3">
    <source>
        <dbReference type="Google" id="ProtNLM"/>
    </source>
</evidence>
<dbReference type="Gene3D" id="1.10.10.1150">
    <property type="entry name" value="Coenzyme PQQ synthesis protein D (PqqD)"/>
    <property type="match status" value="1"/>
</dbReference>
<sequence>MTSAYRPSPATSQLVHDGVRYAAVLPSGPIVVLDGIAGLIWKQACTGQPATIVDRVAGATGTAPDEVRADVEHFVAELVALGLLVSGDARLPGEA</sequence>
<keyword evidence="2" id="KW-1185">Reference proteome</keyword>
<name>A0ABN6YG69_9MICO</name>
<dbReference type="Proteomes" id="UP001321477">
    <property type="component" value="Chromosome"/>
</dbReference>
<evidence type="ECO:0000313" key="1">
    <source>
        <dbReference type="EMBL" id="BDZ54902.1"/>
    </source>
</evidence>
<dbReference type="InterPro" id="IPR008792">
    <property type="entry name" value="PQQD"/>
</dbReference>
<accession>A0ABN6YG69</accession>
<evidence type="ECO:0000313" key="2">
    <source>
        <dbReference type="Proteomes" id="UP001321477"/>
    </source>
</evidence>
<dbReference type="Pfam" id="PF05402">
    <property type="entry name" value="PqqD"/>
    <property type="match status" value="1"/>
</dbReference>